<keyword evidence="3 6" id="KW-1133">Transmembrane helix</keyword>
<comment type="caution">
    <text evidence="8">The sequence shown here is derived from an EMBL/GenBank/DDBJ whole genome shotgun (WGS) entry which is preliminary data.</text>
</comment>
<dbReference type="PANTHER" id="PTHR39535">
    <property type="entry name" value="SPORULATION-DELAYING PROTEIN SDPB"/>
    <property type="match status" value="1"/>
</dbReference>
<feature type="transmembrane region" description="Helical" evidence="6">
    <location>
        <begin position="73"/>
        <end position="100"/>
    </location>
</feature>
<feature type="transmembrane region" description="Helical" evidence="6">
    <location>
        <begin position="168"/>
        <end position="189"/>
    </location>
</feature>
<feature type="transmembrane region" description="Helical" evidence="6">
    <location>
        <begin position="28"/>
        <end position="53"/>
    </location>
</feature>
<evidence type="ECO:0000256" key="2">
    <source>
        <dbReference type="ARBA" id="ARBA00022692"/>
    </source>
</evidence>
<evidence type="ECO:0000256" key="6">
    <source>
        <dbReference type="SAM" id="Phobius"/>
    </source>
</evidence>
<gene>
    <name evidence="8" type="ORF">MiSe_69410</name>
</gene>
<feature type="transmembrane region" description="Helical" evidence="6">
    <location>
        <begin position="373"/>
        <end position="393"/>
    </location>
</feature>
<dbReference type="SMART" id="SM00752">
    <property type="entry name" value="HTTM"/>
    <property type="match status" value="1"/>
</dbReference>
<evidence type="ECO:0000313" key="8">
    <source>
        <dbReference type="EMBL" id="GET42127.1"/>
    </source>
</evidence>
<dbReference type="AlphaFoldDB" id="A0AAV3XNU9"/>
<feature type="region of interest" description="Disordered" evidence="5">
    <location>
        <begin position="601"/>
        <end position="626"/>
    </location>
</feature>
<feature type="domain" description="HTTM-like" evidence="7">
    <location>
        <begin position="19"/>
        <end position="294"/>
    </location>
</feature>
<evidence type="ECO:0000259" key="7">
    <source>
        <dbReference type="SMART" id="SM00752"/>
    </source>
</evidence>
<dbReference type="Proteomes" id="UP001050975">
    <property type="component" value="Unassembled WGS sequence"/>
</dbReference>
<dbReference type="InterPro" id="IPR011020">
    <property type="entry name" value="HTTM-like"/>
</dbReference>
<sequence>MAPSQQKGKLALGEKLEQLFGLDLRSLAAFRIGVALIIIADLIIRFGDIQSLYSDAGVLPLAARREIVNPLYWSLHAISGLPVVQAILFVLAMLIALALLVGYRTRLAAIASWALLISLQNRNPFLLFAGDDMLRALMFWAMFLPLGAAYSIDSALNTSTKPLPKRILTGATIALTLQVFYVYMFSAAYKTTSTVWWPDLTAVYYALSFDQYAAPLGKFLLNFPPLLKISTLFTLILEWIGPVLILVPFRTAFFRTATVITFILLHVGFGLTLQIGLFPALGIFTWLVFIPSEVWDGIQARIYTPQRSGLRIYYDADCGFCKKVVHLIRTFLILPKTPLLMAQEDESIYADMQEKNSWVVVDWQQNRHYKWEAIAYVVSLSPILWFLAPVLRLPPLMAVGNKFYEKIATNRRFAGNFTKPLKWRPLEVQRSQILNIVTLLLLAYVTVWNFRNFVELTSQRGTLKSKAILSTQRVLKSKTFNSIDWISRVLRIDQSWSIFAPAPPVDDGWYVIPGKLKDGKQVDVLQNSDKVNWEKPSISARDALYRNMQWRGYFINLNRAIGKKLFPYYAQYICRDWNARHQGDKQLKSFEIYLKDEETVPPGQTQTVKTERKWPKSKGSQSCEKL</sequence>
<dbReference type="InterPro" id="IPR052964">
    <property type="entry name" value="Sporulation_signal_mat"/>
</dbReference>
<organism evidence="8 9">
    <name type="scientific">Microseira wollei NIES-4236</name>
    <dbReference type="NCBI Taxonomy" id="2530354"/>
    <lineage>
        <taxon>Bacteria</taxon>
        <taxon>Bacillati</taxon>
        <taxon>Cyanobacteriota</taxon>
        <taxon>Cyanophyceae</taxon>
        <taxon>Oscillatoriophycideae</taxon>
        <taxon>Aerosakkonematales</taxon>
        <taxon>Aerosakkonemataceae</taxon>
        <taxon>Microseira</taxon>
    </lineage>
</organism>
<dbReference type="InterPro" id="IPR007263">
    <property type="entry name" value="DCC1-like"/>
</dbReference>
<keyword evidence="2 6" id="KW-0812">Transmembrane</keyword>
<name>A0AAV3XNU9_9CYAN</name>
<reference evidence="8" key="1">
    <citation type="submission" date="2019-10" db="EMBL/GenBank/DDBJ databases">
        <title>Draft genome sequece of Microseira wollei NIES-4236.</title>
        <authorList>
            <person name="Yamaguchi H."/>
            <person name="Suzuki S."/>
            <person name="Kawachi M."/>
        </authorList>
    </citation>
    <scope>NUCLEOTIDE SEQUENCE</scope>
    <source>
        <strain evidence="8">NIES-4236</strain>
    </source>
</reference>
<dbReference type="Pfam" id="PF04134">
    <property type="entry name" value="DCC1-like"/>
    <property type="match status" value="1"/>
</dbReference>
<proteinExistence type="predicted"/>
<dbReference type="GO" id="GO:0015035">
    <property type="term" value="F:protein-disulfide reductase activity"/>
    <property type="evidence" value="ECO:0007669"/>
    <property type="project" value="InterPro"/>
</dbReference>
<accession>A0AAV3XNU9</accession>
<feature type="transmembrane region" description="Helical" evidence="6">
    <location>
        <begin position="259"/>
        <end position="289"/>
    </location>
</feature>
<feature type="transmembrane region" description="Helical" evidence="6">
    <location>
        <begin position="226"/>
        <end position="247"/>
    </location>
</feature>
<keyword evidence="9" id="KW-1185">Reference proteome</keyword>
<comment type="subcellular location">
    <subcellularLocation>
        <location evidence="1">Endomembrane system</location>
        <topology evidence="1">Multi-pass membrane protein</topology>
    </subcellularLocation>
</comment>
<dbReference type="RefSeq" id="WP_226589188.1">
    <property type="nucleotide sequence ID" value="NZ_BLAY01000149.1"/>
</dbReference>
<evidence type="ECO:0000256" key="4">
    <source>
        <dbReference type="ARBA" id="ARBA00023136"/>
    </source>
</evidence>
<evidence type="ECO:0000256" key="5">
    <source>
        <dbReference type="SAM" id="MobiDB-lite"/>
    </source>
</evidence>
<evidence type="ECO:0000256" key="1">
    <source>
        <dbReference type="ARBA" id="ARBA00004127"/>
    </source>
</evidence>
<keyword evidence="4 6" id="KW-0472">Membrane</keyword>
<protein>
    <recommendedName>
        <fullName evidence="7">HTTM-like domain-containing protein</fullName>
    </recommendedName>
</protein>
<dbReference type="PANTHER" id="PTHR39535:SF2">
    <property type="entry name" value="HTTM DOMAIN-CONTAINING PROTEIN"/>
    <property type="match status" value="1"/>
</dbReference>
<evidence type="ECO:0000256" key="3">
    <source>
        <dbReference type="ARBA" id="ARBA00022989"/>
    </source>
</evidence>
<dbReference type="GO" id="GO:0012505">
    <property type="term" value="C:endomembrane system"/>
    <property type="evidence" value="ECO:0007669"/>
    <property type="project" value="UniProtKB-SubCell"/>
</dbReference>
<feature type="transmembrane region" description="Helical" evidence="6">
    <location>
        <begin position="137"/>
        <end position="156"/>
    </location>
</feature>
<evidence type="ECO:0000313" key="9">
    <source>
        <dbReference type="Proteomes" id="UP001050975"/>
    </source>
</evidence>
<feature type="transmembrane region" description="Helical" evidence="6">
    <location>
        <begin position="433"/>
        <end position="450"/>
    </location>
</feature>
<dbReference type="EMBL" id="BLAY01000149">
    <property type="protein sequence ID" value="GET42127.1"/>
    <property type="molecule type" value="Genomic_DNA"/>
</dbReference>